<reference evidence="1" key="1">
    <citation type="journal article" date="2014" name="Front. Microbiol.">
        <title>High frequency of phylogenetically diverse reductive dehalogenase-homologous genes in deep subseafloor sedimentary metagenomes.</title>
        <authorList>
            <person name="Kawai M."/>
            <person name="Futagami T."/>
            <person name="Toyoda A."/>
            <person name="Takaki Y."/>
            <person name="Nishi S."/>
            <person name="Hori S."/>
            <person name="Arai W."/>
            <person name="Tsubouchi T."/>
            <person name="Morono Y."/>
            <person name="Uchiyama I."/>
            <person name="Ito T."/>
            <person name="Fujiyama A."/>
            <person name="Inagaki F."/>
            <person name="Takami H."/>
        </authorList>
    </citation>
    <scope>NUCLEOTIDE SEQUENCE</scope>
    <source>
        <strain evidence="1">Expedition CK06-06</strain>
    </source>
</reference>
<feature type="non-terminal residue" evidence="1">
    <location>
        <position position="90"/>
    </location>
</feature>
<gene>
    <name evidence="1" type="ORF">S01H4_65971</name>
</gene>
<sequence>NFISASIADFVQRRDERNLVKEVEDFLYHPHEPSTTELWANSEPYLPGWFGEAALGIGKSCDYVRKGVSGIVNVMPFTCLPGTIATAKKA</sequence>
<feature type="non-terminal residue" evidence="1">
    <location>
        <position position="1"/>
    </location>
</feature>
<proteinExistence type="predicted"/>
<evidence type="ECO:0000313" key="1">
    <source>
        <dbReference type="EMBL" id="GAH30255.1"/>
    </source>
</evidence>
<comment type="caution">
    <text evidence="1">The sequence shown here is derived from an EMBL/GenBank/DDBJ whole genome shotgun (WGS) entry which is preliminary data.</text>
</comment>
<protein>
    <submittedName>
        <fullName evidence="1">Uncharacterized protein</fullName>
    </submittedName>
</protein>
<name>X1FCH2_9ZZZZ</name>
<dbReference type="EMBL" id="BART01040605">
    <property type="protein sequence ID" value="GAH30255.1"/>
    <property type="molecule type" value="Genomic_DNA"/>
</dbReference>
<organism evidence="1">
    <name type="scientific">marine sediment metagenome</name>
    <dbReference type="NCBI Taxonomy" id="412755"/>
    <lineage>
        <taxon>unclassified sequences</taxon>
        <taxon>metagenomes</taxon>
        <taxon>ecological metagenomes</taxon>
    </lineage>
</organism>
<accession>X1FCH2</accession>
<dbReference type="AlphaFoldDB" id="X1FCH2"/>